<dbReference type="PANTHER" id="PTHR11909">
    <property type="entry name" value="CASEIN KINASE-RELATED"/>
    <property type="match status" value="1"/>
</dbReference>
<organism evidence="9 11">
    <name type="scientific">Aplysia californica</name>
    <name type="common">California sea hare</name>
    <dbReference type="NCBI Taxonomy" id="6500"/>
    <lineage>
        <taxon>Eukaryota</taxon>
        <taxon>Metazoa</taxon>
        <taxon>Spiralia</taxon>
        <taxon>Lophotrochozoa</taxon>
        <taxon>Mollusca</taxon>
        <taxon>Gastropoda</taxon>
        <taxon>Heterobranchia</taxon>
        <taxon>Euthyneura</taxon>
        <taxon>Tectipleura</taxon>
        <taxon>Aplysiida</taxon>
        <taxon>Aplysioidea</taxon>
        <taxon>Aplysiidae</taxon>
        <taxon>Aplysia</taxon>
    </lineage>
</organism>
<feature type="region of interest" description="Disordered" evidence="7">
    <location>
        <begin position="678"/>
        <end position="888"/>
    </location>
</feature>
<dbReference type="InterPro" id="IPR050235">
    <property type="entry name" value="CK1_Ser-Thr_kinase"/>
</dbReference>
<feature type="domain" description="Protein kinase" evidence="8">
    <location>
        <begin position="19"/>
        <end position="281"/>
    </location>
</feature>
<feature type="compositionally biased region" description="Basic and acidic residues" evidence="7">
    <location>
        <begin position="879"/>
        <end position="888"/>
    </location>
</feature>
<evidence type="ECO:0000256" key="1">
    <source>
        <dbReference type="ARBA" id="ARBA00022527"/>
    </source>
</evidence>
<keyword evidence="5 6" id="KW-0067">ATP-binding</keyword>
<dbReference type="CDD" id="cd14017">
    <property type="entry name" value="STKc_TTBK"/>
    <property type="match status" value="1"/>
</dbReference>
<feature type="compositionally biased region" description="Low complexity" evidence="7">
    <location>
        <begin position="740"/>
        <end position="752"/>
    </location>
</feature>
<evidence type="ECO:0000256" key="5">
    <source>
        <dbReference type="ARBA" id="ARBA00022840"/>
    </source>
</evidence>
<dbReference type="Gene3D" id="1.10.510.10">
    <property type="entry name" value="Transferase(Phosphotransferase) domain 1"/>
    <property type="match status" value="1"/>
</dbReference>
<feature type="compositionally biased region" description="Basic and acidic residues" evidence="7">
    <location>
        <begin position="383"/>
        <end position="406"/>
    </location>
</feature>
<proteinExistence type="predicted"/>
<dbReference type="InterPro" id="IPR047916">
    <property type="entry name" value="TTBK_Asator-like_STKc"/>
</dbReference>
<gene>
    <name evidence="10 11 12" type="primary">LOC101850365</name>
</gene>
<feature type="region of interest" description="Disordered" evidence="7">
    <location>
        <begin position="370"/>
        <end position="502"/>
    </location>
</feature>
<feature type="region of interest" description="Disordered" evidence="7">
    <location>
        <begin position="517"/>
        <end position="552"/>
    </location>
</feature>
<reference evidence="10 11" key="1">
    <citation type="submission" date="2025-05" db="UniProtKB">
        <authorList>
            <consortium name="RefSeq"/>
        </authorList>
    </citation>
    <scope>IDENTIFICATION</scope>
</reference>
<dbReference type="SMART" id="SM00220">
    <property type="entry name" value="S_TKc"/>
    <property type="match status" value="1"/>
</dbReference>
<dbReference type="PROSITE" id="PS00107">
    <property type="entry name" value="PROTEIN_KINASE_ATP"/>
    <property type="match status" value="1"/>
</dbReference>
<dbReference type="Pfam" id="PF00069">
    <property type="entry name" value="Pkinase"/>
    <property type="match status" value="1"/>
</dbReference>
<feature type="region of interest" description="Disordered" evidence="7">
    <location>
        <begin position="570"/>
        <end position="642"/>
    </location>
</feature>
<accession>A0ABM1W0Y8</accession>
<dbReference type="InterPro" id="IPR011009">
    <property type="entry name" value="Kinase-like_dom_sf"/>
</dbReference>
<dbReference type="RefSeq" id="XP_035828331.1">
    <property type="nucleotide sequence ID" value="XM_035972438.1"/>
</dbReference>
<keyword evidence="3 6" id="KW-0547">Nucleotide-binding</keyword>
<feature type="compositionally biased region" description="Basic residues" evidence="7">
    <location>
        <begin position="703"/>
        <end position="714"/>
    </location>
</feature>
<feature type="compositionally biased region" description="Gly residues" evidence="7">
    <location>
        <begin position="493"/>
        <end position="502"/>
    </location>
</feature>
<evidence type="ECO:0000313" key="12">
    <source>
        <dbReference type="RefSeq" id="XP_035828332.1"/>
    </source>
</evidence>
<evidence type="ECO:0000313" key="9">
    <source>
        <dbReference type="Proteomes" id="UP000694888"/>
    </source>
</evidence>
<dbReference type="InterPro" id="IPR017441">
    <property type="entry name" value="Protein_kinase_ATP_BS"/>
</dbReference>
<keyword evidence="9" id="KW-1185">Reference proteome</keyword>
<dbReference type="RefSeq" id="XP_035828332.1">
    <property type="nucleotide sequence ID" value="XM_035972439.1"/>
</dbReference>
<name>A0ABM1W0Y8_APLCA</name>
<evidence type="ECO:0000256" key="3">
    <source>
        <dbReference type="ARBA" id="ARBA00022741"/>
    </source>
</evidence>
<feature type="binding site" evidence="6">
    <location>
        <position position="48"/>
    </location>
    <ligand>
        <name>ATP</name>
        <dbReference type="ChEBI" id="CHEBI:30616"/>
    </ligand>
</feature>
<evidence type="ECO:0000256" key="4">
    <source>
        <dbReference type="ARBA" id="ARBA00022777"/>
    </source>
</evidence>
<dbReference type="GO" id="GO:0016301">
    <property type="term" value="F:kinase activity"/>
    <property type="evidence" value="ECO:0007669"/>
    <property type="project" value="UniProtKB-KW"/>
</dbReference>
<dbReference type="SUPFAM" id="SSF56112">
    <property type="entry name" value="Protein kinase-like (PK-like)"/>
    <property type="match status" value="1"/>
</dbReference>
<evidence type="ECO:0000259" key="8">
    <source>
        <dbReference type="PROSITE" id="PS50011"/>
    </source>
</evidence>
<dbReference type="PROSITE" id="PS50011">
    <property type="entry name" value="PROTEIN_KINASE_DOM"/>
    <property type="match status" value="1"/>
</dbReference>
<evidence type="ECO:0000256" key="6">
    <source>
        <dbReference type="PROSITE-ProRule" id="PRU10141"/>
    </source>
</evidence>
<feature type="compositionally biased region" description="Polar residues" evidence="7">
    <location>
        <begin position="832"/>
        <end position="842"/>
    </location>
</feature>
<evidence type="ECO:0000256" key="7">
    <source>
        <dbReference type="SAM" id="MobiDB-lite"/>
    </source>
</evidence>
<keyword evidence="4 10" id="KW-0418">Kinase</keyword>
<evidence type="ECO:0000313" key="11">
    <source>
        <dbReference type="RefSeq" id="XP_035828331.1"/>
    </source>
</evidence>
<feature type="compositionally biased region" description="Basic and acidic residues" evidence="7">
    <location>
        <begin position="726"/>
        <end position="737"/>
    </location>
</feature>
<feature type="compositionally biased region" description="Basic and acidic residues" evidence="7">
    <location>
        <begin position="757"/>
        <end position="766"/>
    </location>
</feature>
<dbReference type="Proteomes" id="UP000694888">
    <property type="component" value="Unplaced"/>
</dbReference>
<evidence type="ECO:0000313" key="10">
    <source>
        <dbReference type="RefSeq" id="XP_005108547.3"/>
    </source>
</evidence>
<protein>
    <submittedName>
        <fullName evidence="10 11">Tau-tubulin kinase 1</fullName>
    </submittedName>
</protein>
<dbReference type="RefSeq" id="XP_005108547.3">
    <property type="nucleotide sequence ID" value="XM_005108490.3"/>
</dbReference>
<dbReference type="InterPro" id="IPR000719">
    <property type="entry name" value="Prot_kinase_dom"/>
</dbReference>
<dbReference type="GeneID" id="101850365"/>
<keyword evidence="2" id="KW-0808">Transferase</keyword>
<evidence type="ECO:0000256" key="2">
    <source>
        <dbReference type="ARBA" id="ARBA00022679"/>
    </source>
</evidence>
<keyword evidence="1" id="KW-0723">Serine/threonine-protein kinase</keyword>
<sequence length="888" mass="97064">MTTTAEDLLQVNQVVKDRFKVVKKIGGGGFGEIYEATDLISRELVALKLESARQVKQVLKMEVAVLKKLQGRDHVCRFIGCGRNERYNYVVMSLQGKNLAELRRSQTRGCFSLSTTLRLASQILRAIEAIHDVGFLHRDIKPSNFAMGRQPNHRHVYMLDFGLARQYTTASGEVRQPRSAAGFRGTVRYASINAHKNKEMGRHDDLWSLFYMVVEFVSGQLPWRKIKDKEQVGIMKDKYDHVNLLKNLPSEFRAFLEHIQTLDYFDQPDYNMLSNLLNQCMRRKSVRDSDPYDWEKSNADTSITITNTSALHALKQTNVHNVGPITPGHGATEVLDENLSYQDGEEPLKRPELIPLNEVDNRYVEEGVVVLSRPDADTPPAKYEQDTKAKEKSKDTEKGKPQERSEHAHKKGPHPEVATPKENGTRSGTSTAPKPHSTGSTRGGPPGGASVDAASTQAVSKVGDKEVVPSPGDRLPPPGPSVGHGLPSSAYQGAGGSVAGGRGRVLRLHEVAETSGLELTASDKVGGVTGPPPGAMEAGEPSNENENMRMESGPDLASRAAITFALMQTDDKTHTQCDEAGEENATRAAPFTMASQWGAFGSSDEGSDASDVDGGGDKGRKSARGRRQATMNTLADEDDHQLDSMARNSLVLMEDRDGHETMRASLVFEEDSTELIKLIQSAASGGRGEEAPDDGLETPGRHSEHRHPHSHHHTHSQDKSYSSPRKMPEKLAKDIDNRIGSPLRNSSSGSPSKFVFKNRDSVDEKRRSKVVALGKPPIHASTKREKSFDGATGLASELGRQAGSTNSLSSNRDRESSLPSSKPKSILKDKNASMSERNSNGDNRFLGEASAPSVEPTSADGRVIVTMKDEPNLGTPREQSPRRPPGHE</sequence>